<proteinExistence type="predicted"/>
<gene>
    <name evidence="3" type="ORF">G3I71_29060</name>
</gene>
<reference evidence="3" key="1">
    <citation type="submission" date="2020-01" db="EMBL/GenBank/DDBJ databases">
        <title>Insect and environment-associated Actinomycetes.</title>
        <authorList>
            <person name="Currrie C."/>
            <person name="Chevrette M."/>
            <person name="Carlson C."/>
            <person name="Stubbendieck R."/>
            <person name="Wendt-Pienkowski E."/>
        </authorList>
    </citation>
    <scope>NUCLEOTIDE SEQUENCE</scope>
    <source>
        <strain evidence="3">SID12501</strain>
    </source>
</reference>
<dbReference type="AlphaFoldDB" id="A0A6B3BZT5"/>
<dbReference type="PROSITE" id="PS50943">
    <property type="entry name" value="HTH_CROC1"/>
    <property type="match status" value="1"/>
</dbReference>
<feature type="region of interest" description="Disordered" evidence="1">
    <location>
        <begin position="1"/>
        <end position="22"/>
    </location>
</feature>
<name>A0A6B3BZT5_9ACTN</name>
<dbReference type="Gene3D" id="1.10.260.40">
    <property type="entry name" value="lambda repressor-like DNA-binding domains"/>
    <property type="match status" value="1"/>
</dbReference>
<comment type="caution">
    <text evidence="3">The sequence shown here is derived from an EMBL/GenBank/DDBJ whole genome shotgun (WGS) entry which is preliminary data.</text>
</comment>
<evidence type="ECO:0000313" key="3">
    <source>
        <dbReference type="EMBL" id="NEC89772.1"/>
    </source>
</evidence>
<dbReference type="CDD" id="cd00093">
    <property type="entry name" value="HTH_XRE"/>
    <property type="match status" value="1"/>
</dbReference>
<evidence type="ECO:0000259" key="2">
    <source>
        <dbReference type="PROSITE" id="PS50943"/>
    </source>
</evidence>
<dbReference type="SUPFAM" id="SSF47413">
    <property type="entry name" value="lambda repressor-like DNA-binding domains"/>
    <property type="match status" value="1"/>
</dbReference>
<evidence type="ECO:0000256" key="1">
    <source>
        <dbReference type="SAM" id="MobiDB-lite"/>
    </source>
</evidence>
<organism evidence="3">
    <name type="scientific">Streptomyces sp. SID12501</name>
    <dbReference type="NCBI Taxonomy" id="2706042"/>
    <lineage>
        <taxon>Bacteria</taxon>
        <taxon>Bacillati</taxon>
        <taxon>Actinomycetota</taxon>
        <taxon>Actinomycetes</taxon>
        <taxon>Kitasatosporales</taxon>
        <taxon>Streptomycetaceae</taxon>
        <taxon>Streptomyces</taxon>
    </lineage>
</organism>
<dbReference type="SMART" id="SM00530">
    <property type="entry name" value="HTH_XRE"/>
    <property type="match status" value="1"/>
</dbReference>
<dbReference type="GO" id="GO:0003677">
    <property type="term" value="F:DNA binding"/>
    <property type="evidence" value="ECO:0007669"/>
    <property type="project" value="InterPro"/>
</dbReference>
<dbReference type="InterPro" id="IPR001387">
    <property type="entry name" value="Cro/C1-type_HTH"/>
</dbReference>
<dbReference type="Pfam" id="PF13560">
    <property type="entry name" value="HTH_31"/>
    <property type="match status" value="1"/>
</dbReference>
<dbReference type="InterPro" id="IPR010982">
    <property type="entry name" value="Lambda_DNA-bd_dom_sf"/>
</dbReference>
<accession>A0A6B3BZT5</accession>
<dbReference type="RefSeq" id="WP_164319015.1">
    <property type="nucleotide sequence ID" value="NZ_JAAGLU010000026.1"/>
</dbReference>
<dbReference type="Pfam" id="PF19054">
    <property type="entry name" value="DUF5753"/>
    <property type="match status" value="1"/>
</dbReference>
<protein>
    <submittedName>
        <fullName evidence="3">Helix-turn-helix domain-containing protein</fullName>
    </submittedName>
</protein>
<feature type="domain" description="HTH cro/C1-type" evidence="2">
    <location>
        <begin position="35"/>
        <end position="88"/>
    </location>
</feature>
<dbReference type="EMBL" id="JAAGLU010000026">
    <property type="protein sequence ID" value="NEC89772.1"/>
    <property type="molecule type" value="Genomic_DNA"/>
</dbReference>
<sequence length="287" mass="32413">MSNENDGIEGVDESGWDLEPGDESAPLIEAVGRLVKFCREQAGMRVADFAQVMGYGEDMIRKIERGDRIPRVEFLDRADEILNARGHLRAFLEDVEKARYPKKVRDLKQKEDRAVELQLYSNHNIHGLLQTPEYARVLLGTWRPTYSPGELERMLAGRVARKSIFEREPAPELSFVQEEVTLRRPVGGTMVLRRQLEHMLEVAQLPYVELQVMPTACANHPGTGGRIQVMKFADGTGAGRMDDDFGGRPVSNLRQLRVLELRYGIIRAQALSPEESVAFIEQVLGET</sequence>
<dbReference type="InterPro" id="IPR043917">
    <property type="entry name" value="DUF5753"/>
</dbReference>